<organism evidence="1 2">
    <name type="scientific">Enterococcus diestrammenae</name>
    <dbReference type="NCBI Taxonomy" id="1155073"/>
    <lineage>
        <taxon>Bacteria</taxon>
        <taxon>Bacillati</taxon>
        <taxon>Bacillota</taxon>
        <taxon>Bacilli</taxon>
        <taxon>Lactobacillales</taxon>
        <taxon>Enterococcaceae</taxon>
        <taxon>Enterococcus</taxon>
    </lineage>
</organism>
<protein>
    <recommendedName>
        <fullName evidence="3">DUF523 domain-containing protein</fullName>
    </recommendedName>
</protein>
<evidence type="ECO:0000313" key="1">
    <source>
        <dbReference type="EMBL" id="MEO1782610.1"/>
    </source>
</evidence>
<name>A0ABV0F3H0_9ENTE</name>
<dbReference type="EMBL" id="MAEI02000001">
    <property type="protein sequence ID" value="MEO1782610.1"/>
    <property type="molecule type" value="Genomic_DNA"/>
</dbReference>
<reference evidence="1" key="2">
    <citation type="submission" date="2024-02" db="EMBL/GenBank/DDBJ databases">
        <title>The Genome Sequence of Enterococcus diestrammenae JM9A.</title>
        <authorList>
            <person name="Earl A."/>
            <person name="Manson A."/>
            <person name="Gilmore M."/>
            <person name="Sanders J."/>
            <person name="Shea T."/>
            <person name="Howe W."/>
            <person name="Livny J."/>
            <person name="Cuomo C."/>
            <person name="Neafsey D."/>
            <person name="Birren B."/>
        </authorList>
    </citation>
    <scope>NUCLEOTIDE SEQUENCE</scope>
    <source>
        <strain evidence="1">JM9A</strain>
    </source>
</reference>
<dbReference type="Proteomes" id="UP001429357">
    <property type="component" value="Unassembled WGS sequence"/>
</dbReference>
<sequence>MIGISACLGGLFCRYDGNTQELTDLRPLIEAGQAQLICPEVLGGLPTPRKPAEIIGGDGLDVWQGQAQVVNTAGVDVTEAYKNGARKAYQQLQAQGIQQVILKERSPSCGSQMIYDGSFSGTRVSGVGVATAYFLKRGITVYTEDNYHELLDGLAVTYQD</sequence>
<dbReference type="RefSeq" id="WP_161869609.1">
    <property type="nucleotide sequence ID" value="NZ_MAEI02000001.1"/>
</dbReference>
<proteinExistence type="predicted"/>
<reference evidence="1" key="1">
    <citation type="submission" date="2016-06" db="EMBL/GenBank/DDBJ databases">
        <authorList>
            <person name="Van Tyne D."/>
        </authorList>
    </citation>
    <scope>NUCLEOTIDE SEQUENCE</scope>
    <source>
        <strain evidence="1">JM9A</strain>
    </source>
</reference>
<dbReference type="PANTHER" id="PTHR30087:SF1">
    <property type="entry name" value="HYPOTHETICAL CYTOSOLIC PROTEIN"/>
    <property type="match status" value="1"/>
</dbReference>
<dbReference type="InterPro" id="IPR007553">
    <property type="entry name" value="2-thiour_desulf"/>
</dbReference>
<dbReference type="Pfam" id="PF04463">
    <property type="entry name" value="2-thiour_desulf"/>
    <property type="match status" value="1"/>
</dbReference>
<comment type="caution">
    <text evidence="1">The sequence shown here is derived from an EMBL/GenBank/DDBJ whole genome shotgun (WGS) entry which is preliminary data.</text>
</comment>
<evidence type="ECO:0000313" key="2">
    <source>
        <dbReference type="Proteomes" id="UP001429357"/>
    </source>
</evidence>
<gene>
    <name evidence="1" type="ORF">BAU18_002222</name>
</gene>
<accession>A0ABV0F3H0</accession>
<keyword evidence="2" id="KW-1185">Reference proteome</keyword>
<evidence type="ECO:0008006" key="3">
    <source>
        <dbReference type="Google" id="ProtNLM"/>
    </source>
</evidence>
<dbReference type="PANTHER" id="PTHR30087">
    <property type="entry name" value="INNER MEMBRANE PROTEIN"/>
    <property type="match status" value="1"/>
</dbReference>